<dbReference type="CDD" id="cd01389">
    <property type="entry name" value="HMG-box_ROX1-like"/>
    <property type="match status" value="1"/>
</dbReference>
<feature type="compositionally biased region" description="Basic and acidic residues" evidence="4">
    <location>
        <begin position="166"/>
        <end position="179"/>
    </location>
</feature>
<dbReference type="PANTHER" id="PTHR10270:SF161">
    <property type="entry name" value="SEX-DETERMINING REGION Y PROTEIN"/>
    <property type="match status" value="1"/>
</dbReference>
<feature type="region of interest" description="Disordered" evidence="4">
    <location>
        <begin position="163"/>
        <end position="202"/>
    </location>
</feature>
<protein>
    <recommendedName>
        <fullName evidence="5">HMG box domain-containing protein</fullName>
    </recommendedName>
</protein>
<dbReference type="GO" id="GO:0001228">
    <property type="term" value="F:DNA-binding transcription activator activity, RNA polymerase II-specific"/>
    <property type="evidence" value="ECO:0007669"/>
    <property type="project" value="TreeGrafter"/>
</dbReference>
<dbReference type="InterPro" id="IPR009071">
    <property type="entry name" value="HMG_box_dom"/>
</dbReference>
<dbReference type="Pfam" id="PF00505">
    <property type="entry name" value="HMG_box"/>
    <property type="match status" value="1"/>
</dbReference>
<feature type="region of interest" description="Disordered" evidence="4">
    <location>
        <begin position="290"/>
        <end position="316"/>
    </location>
</feature>
<feature type="compositionally biased region" description="Low complexity" evidence="4">
    <location>
        <begin position="72"/>
        <end position="82"/>
    </location>
</feature>
<dbReference type="InterPro" id="IPR050140">
    <property type="entry name" value="SRY-related_HMG-box_TF-like"/>
</dbReference>
<feature type="region of interest" description="Disordered" evidence="4">
    <location>
        <begin position="29"/>
        <end position="114"/>
    </location>
</feature>
<evidence type="ECO:0000256" key="2">
    <source>
        <dbReference type="ARBA" id="ARBA00023163"/>
    </source>
</evidence>
<feature type="compositionally biased region" description="Polar residues" evidence="4">
    <location>
        <begin position="304"/>
        <end position="316"/>
    </location>
</feature>
<feature type="region of interest" description="Disordered" evidence="4">
    <location>
        <begin position="1"/>
        <end position="20"/>
    </location>
</feature>
<gene>
    <name evidence="6" type="ORF">POSPLADRAFT_1043078</name>
</gene>
<dbReference type="EMBL" id="KZ110591">
    <property type="protein sequence ID" value="OSX67894.1"/>
    <property type="molecule type" value="Genomic_DNA"/>
</dbReference>
<dbReference type="SUPFAM" id="SSF47095">
    <property type="entry name" value="HMG-box"/>
    <property type="match status" value="1"/>
</dbReference>
<feature type="compositionally biased region" description="Basic residues" evidence="4">
    <location>
        <begin position="185"/>
        <end position="197"/>
    </location>
</feature>
<dbReference type="AlphaFoldDB" id="A0A1X6NH04"/>
<sequence>MAPYLIRKSSQRARKTPLKAGIKEFDHCDLQDLHPSSPFASGTQSLSSSSDTVPSSPPSSAGSPDYCPPSPSLSSCSSDYEPSAPPRRSRKTASARNRQDSHKNPASGRVRRPPNAFIIFRSNVCKKTKVKGPATKNNQTTTSCAAAILWNSLSDAEKAPWATRAAEAKAQHKLQHPDYKYTPGKSHKARSGKRGPRPTKLEISRSETMAKLLGQGFEGAELNRRLELIYGDANSPLPSSPRTRGPHVSQSTSKRATKSRTTKVSDFEGDFQPEVAFENMHISDMATPELVASSPDSDDGQLLQEVSTPSSSVSNEIQGQTVKEVGGSLVDAAEESMLVDGQSLIFFDGFAQGSPLLTSLSISIAPIDFENMNSQSDLFSMESAFYDDGHLEKLVHPLIDEHAANAVTDIDFSEWINDPAI</sequence>
<dbReference type="Gene3D" id="1.10.30.10">
    <property type="entry name" value="High mobility group box domain"/>
    <property type="match status" value="1"/>
</dbReference>
<dbReference type="SMART" id="SM00398">
    <property type="entry name" value="HMG"/>
    <property type="match status" value="1"/>
</dbReference>
<dbReference type="InterPro" id="IPR036910">
    <property type="entry name" value="HMG_box_dom_sf"/>
</dbReference>
<evidence type="ECO:0000256" key="4">
    <source>
        <dbReference type="SAM" id="MobiDB-lite"/>
    </source>
</evidence>
<dbReference type="GO" id="GO:0030154">
    <property type="term" value="P:cell differentiation"/>
    <property type="evidence" value="ECO:0007669"/>
    <property type="project" value="TreeGrafter"/>
</dbReference>
<evidence type="ECO:0000256" key="3">
    <source>
        <dbReference type="PROSITE-ProRule" id="PRU00267"/>
    </source>
</evidence>
<feature type="domain" description="HMG box" evidence="5">
    <location>
        <begin position="110"/>
        <end position="180"/>
    </location>
</feature>
<evidence type="ECO:0000313" key="7">
    <source>
        <dbReference type="Proteomes" id="UP000194127"/>
    </source>
</evidence>
<dbReference type="PANTHER" id="PTHR10270">
    <property type="entry name" value="SOX TRANSCRIPTION FACTOR"/>
    <property type="match status" value="1"/>
</dbReference>
<organism evidence="6 7">
    <name type="scientific">Postia placenta MAD-698-R-SB12</name>
    <dbReference type="NCBI Taxonomy" id="670580"/>
    <lineage>
        <taxon>Eukaryota</taxon>
        <taxon>Fungi</taxon>
        <taxon>Dikarya</taxon>
        <taxon>Basidiomycota</taxon>
        <taxon>Agaricomycotina</taxon>
        <taxon>Agaricomycetes</taxon>
        <taxon>Polyporales</taxon>
        <taxon>Adustoporiaceae</taxon>
        <taxon>Rhodonia</taxon>
    </lineage>
</organism>
<feature type="compositionally biased region" description="Low complexity" evidence="4">
    <location>
        <begin position="45"/>
        <end position="65"/>
    </location>
</feature>
<dbReference type="GO" id="GO:0000978">
    <property type="term" value="F:RNA polymerase II cis-regulatory region sequence-specific DNA binding"/>
    <property type="evidence" value="ECO:0007669"/>
    <property type="project" value="TreeGrafter"/>
</dbReference>
<dbReference type="GO" id="GO:0005634">
    <property type="term" value="C:nucleus"/>
    <property type="evidence" value="ECO:0007669"/>
    <property type="project" value="UniProtKB-UniRule"/>
</dbReference>
<feature type="region of interest" description="Disordered" evidence="4">
    <location>
        <begin position="233"/>
        <end position="267"/>
    </location>
</feature>
<keyword evidence="7" id="KW-1185">Reference proteome</keyword>
<evidence type="ECO:0000313" key="6">
    <source>
        <dbReference type="EMBL" id="OSX67894.1"/>
    </source>
</evidence>
<proteinExistence type="predicted"/>
<name>A0A1X6NH04_9APHY</name>
<accession>A0A1X6NH04</accession>
<dbReference type="GeneID" id="36323169"/>
<feature type="DNA-binding region" description="HMG box" evidence="3">
    <location>
        <begin position="110"/>
        <end position="180"/>
    </location>
</feature>
<dbReference type="PROSITE" id="PS50118">
    <property type="entry name" value="HMG_BOX_2"/>
    <property type="match status" value="1"/>
</dbReference>
<keyword evidence="1 3" id="KW-0238">DNA-binding</keyword>
<dbReference type="STRING" id="670580.A0A1X6NH04"/>
<keyword evidence="3" id="KW-0539">Nucleus</keyword>
<reference evidence="6 7" key="1">
    <citation type="submission" date="2017-04" db="EMBL/GenBank/DDBJ databases">
        <title>Genome Sequence of the Model Brown-Rot Fungus Postia placenta SB12.</title>
        <authorList>
            <consortium name="DOE Joint Genome Institute"/>
            <person name="Gaskell J."/>
            <person name="Kersten P."/>
            <person name="Larrondo L.F."/>
            <person name="Canessa P."/>
            <person name="Martinez D."/>
            <person name="Hibbett D."/>
            <person name="Schmoll M."/>
            <person name="Kubicek C.P."/>
            <person name="Martinez A.T."/>
            <person name="Yadav J."/>
            <person name="Master E."/>
            <person name="Magnuson J.K."/>
            <person name="James T."/>
            <person name="Yaver D."/>
            <person name="Berka R."/>
            <person name="Labutti K."/>
            <person name="Lipzen A."/>
            <person name="Aerts A."/>
            <person name="Barry K."/>
            <person name="Henrissat B."/>
            <person name="Blanchette R."/>
            <person name="Grigoriev I."/>
            <person name="Cullen D."/>
        </authorList>
    </citation>
    <scope>NUCLEOTIDE SEQUENCE [LARGE SCALE GENOMIC DNA]</scope>
    <source>
        <strain evidence="6 7">MAD-698-R-SB12</strain>
    </source>
</reference>
<dbReference type="Proteomes" id="UP000194127">
    <property type="component" value="Unassembled WGS sequence"/>
</dbReference>
<keyword evidence="2" id="KW-0804">Transcription</keyword>
<dbReference type="RefSeq" id="XP_024344688.1">
    <property type="nucleotide sequence ID" value="XM_024478219.1"/>
</dbReference>
<evidence type="ECO:0000259" key="5">
    <source>
        <dbReference type="PROSITE" id="PS50118"/>
    </source>
</evidence>
<dbReference type="OrthoDB" id="6247875at2759"/>
<evidence type="ECO:0000256" key="1">
    <source>
        <dbReference type="ARBA" id="ARBA00023125"/>
    </source>
</evidence>